<evidence type="ECO:0000313" key="2">
    <source>
        <dbReference type="EMBL" id="MDQ0415655.1"/>
    </source>
</evidence>
<evidence type="ECO:0000259" key="1">
    <source>
        <dbReference type="PROSITE" id="PS50844"/>
    </source>
</evidence>
<dbReference type="InterPro" id="IPR006190">
    <property type="entry name" value="SAF_AFP_Neu5Ac"/>
</dbReference>
<evidence type="ECO:0000313" key="3">
    <source>
        <dbReference type="Proteomes" id="UP001242313"/>
    </source>
</evidence>
<dbReference type="EMBL" id="JAUSUN010000043">
    <property type="protein sequence ID" value="MDQ0415655.1"/>
    <property type="molecule type" value="Genomic_DNA"/>
</dbReference>
<dbReference type="InterPro" id="IPR013132">
    <property type="entry name" value="PseI/NeuA/B-like_N"/>
</dbReference>
<dbReference type="Pfam" id="PF08666">
    <property type="entry name" value="SAF"/>
    <property type="match status" value="1"/>
</dbReference>
<dbReference type="Pfam" id="PF03102">
    <property type="entry name" value="NeuB"/>
    <property type="match status" value="1"/>
</dbReference>
<dbReference type="Gene3D" id="3.90.1210.10">
    <property type="entry name" value="Antifreeze-like/N-acetylneuraminic acid synthase C-terminal domain"/>
    <property type="match status" value="1"/>
</dbReference>
<dbReference type="InterPro" id="IPR013785">
    <property type="entry name" value="Aldolase_TIM"/>
</dbReference>
<dbReference type="GO" id="GO:0050462">
    <property type="term" value="F:N-acetylneuraminate synthase activity"/>
    <property type="evidence" value="ECO:0007669"/>
    <property type="project" value="UniProtKB-EC"/>
</dbReference>
<protein>
    <submittedName>
        <fullName evidence="2">N-acetylneuraminate synthase</fullName>
        <ecNumber evidence="2">2.5.1.56</ecNumber>
    </submittedName>
</protein>
<dbReference type="PROSITE" id="PS50844">
    <property type="entry name" value="AFP_LIKE"/>
    <property type="match status" value="1"/>
</dbReference>
<dbReference type="SUPFAM" id="SSF51269">
    <property type="entry name" value="AFP III-like domain"/>
    <property type="match status" value="1"/>
</dbReference>
<comment type="caution">
    <text evidence="2">The sequence shown here is derived from an EMBL/GenBank/DDBJ whole genome shotgun (WGS) entry which is preliminary data.</text>
</comment>
<dbReference type="SUPFAM" id="SSF51569">
    <property type="entry name" value="Aldolase"/>
    <property type="match status" value="1"/>
</dbReference>
<reference evidence="2 3" key="1">
    <citation type="submission" date="2023-07" db="EMBL/GenBank/DDBJ databases">
        <title>Genomic Encyclopedia of Type Strains, Phase IV (KMG-IV): sequencing the most valuable type-strain genomes for metagenomic binning, comparative biology and taxonomic classification.</title>
        <authorList>
            <person name="Goeker M."/>
        </authorList>
    </citation>
    <scope>NUCLEOTIDE SEQUENCE [LARGE SCALE GENOMIC DNA]</scope>
    <source>
        <strain evidence="2 3">DSM 19598</strain>
    </source>
</reference>
<gene>
    <name evidence="2" type="ORF">J2S25_003882</name>
</gene>
<dbReference type="Proteomes" id="UP001242313">
    <property type="component" value="Unassembled WGS sequence"/>
</dbReference>
<proteinExistence type="predicted"/>
<dbReference type="RefSeq" id="WP_307192614.1">
    <property type="nucleotide sequence ID" value="NZ_JAUSUN010000043.1"/>
</dbReference>
<dbReference type="InterPro" id="IPR057736">
    <property type="entry name" value="SAF_PseI/NeuA/NeuB"/>
</dbReference>
<accession>A0ABU0G0D5</accession>
<dbReference type="Gene3D" id="3.20.20.70">
    <property type="entry name" value="Aldolase class I"/>
    <property type="match status" value="1"/>
</dbReference>
<dbReference type="EC" id="2.5.1.56" evidence="2"/>
<dbReference type="PANTHER" id="PTHR42966">
    <property type="entry name" value="N-ACETYLNEURAMINATE SYNTHASE"/>
    <property type="match status" value="1"/>
</dbReference>
<dbReference type="CDD" id="cd11615">
    <property type="entry name" value="SAF_NeuB_like"/>
    <property type="match status" value="1"/>
</dbReference>
<keyword evidence="3" id="KW-1185">Reference proteome</keyword>
<dbReference type="SMART" id="SM00858">
    <property type="entry name" value="SAF"/>
    <property type="match status" value="1"/>
</dbReference>
<name>A0ABU0G0D5_9BACI</name>
<dbReference type="InterPro" id="IPR013974">
    <property type="entry name" value="SAF"/>
</dbReference>
<dbReference type="PANTHER" id="PTHR42966:SF1">
    <property type="entry name" value="SIALIC ACID SYNTHASE"/>
    <property type="match status" value="1"/>
</dbReference>
<dbReference type="InterPro" id="IPR036732">
    <property type="entry name" value="AFP_Neu5c_C_sf"/>
</dbReference>
<keyword evidence="2" id="KW-0808">Transferase</keyword>
<feature type="domain" description="AFP-like" evidence="1">
    <location>
        <begin position="303"/>
        <end position="362"/>
    </location>
</feature>
<sequence length="365" mass="40566">MNFNIYKEGLGNKMDKPMIKIGNRKIGEKYKPLVIAEIGINHEGSLEVAKEMVDAAYNAGAEIIKHQTHVVEDEMSKEARKVIPGNTDVSIYDVMERCALNEEDETELKNYVESKGMIFLSTPFSRAAAERLERMEVLAYKIGSGECNNYPLIDLIASFGKPMIVSTGMNDIKSIKKTVAILEKHNVEYALLHCTNLYPTPPHLVRLGGMQELQREFPDAVIGLSDHTVNNNAALAATALGASILERHFTDSKDRKGPDILCSMDPIELKELIDGSVEVSQMRGGKKEAAKEEQVTIDFAFATVVTTQDLKVGDVLTNENIWVKRPGIGEIKADDYHNLLGRKVLRDIPNDEHLSWEDLDTKIGG</sequence>
<organism evidence="2 3">
    <name type="scientific">Mesobacillus stamsii</name>
    <dbReference type="NCBI Taxonomy" id="225347"/>
    <lineage>
        <taxon>Bacteria</taxon>
        <taxon>Bacillati</taxon>
        <taxon>Bacillota</taxon>
        <taxon>Bacilli</taxon>
        <taxon>Bacillales</taxon>
        <taxon>Bacillaceae</taxon>
        <taxon>Mesobacillus</taxon>
    </lineage>
</organism>
<dbReference type="InterPro" id="IPR051690">
    <property type="entry name" value="PseI-like"/>
</dbReference>